<dbReference type="GO" id="GO:0015188">
    <property type="term" value="F:L-isoleucine transmembrane transporter activity"/>
    <property type="evidence" value="ECO:0007669"/>
    <property type="project" value="TreeGrafter"/>
</dbReference>
<evidence type="ECO:0000259" key="4">
    <source>
        <dbReference type="PROSITE" id="PS50893"/>
    </source>
</evidence>
<dbReference type="CDD" id="cd03219">
    <property type="entry name" value="ABC_Mj1267_LivG_branched"/>
    <property type="match status" value="1"/>
</dbReference>
<dbReference type="FunFam" id="3.40.50.300:FF:000421">
    <property type="entry name" value="Branched-chain amino acid ABC transporter ATP-binding protein"/>
    <property type="match status" value="1"/>
</dbReference>
<dbReference type="SMART" id="SM00382">
    <property type="entry name" value="AAA"/>
    <property type="match status" value="1"/>
</dbReference>
<reference evidence="5 6" key="1">
    <citation type="submission" date="2018-08" db="EMBL/GenBank/DDBJ databases">
        <title>Complete genome sequencing of Blastochloris tepida GI.</title>
        <authorList>
            <person name="Tsukatani Y."/>
            <person name="Mori H."/>
        </authorList>
    </citation>
    <scope>NUCLEOTIDE SEQUENCE [LARGE SCALE GENOMIC DNA]</scope>
    <source>
        <strain evidence="5 6">GI</strain>
    </source>
</reference>
<dbReference type="OrthoDB" id="7158404at2"/>
<sequence length="264" mass="28238">MSILKVDGLGIAFGGIRALDDVSFAVPRGMIFSIIGPNGAGKTTLFNLISGVYRTADGTIAVDGLDVTGLRPATLASLGLSRTFQNLQLFTRMTVLENAMTGRHRHETRAILGHLVRSPATRAQERRSRELAMACLARVGLDGEAGRLAGALPYGAMKRLEIARALATEPRLLLLDEPAAGCNAAETEEIDRLLVEIAASGITIVLIEHDMKLVMGISNRVLVLVEGRVLTEGEPHAVARDPRVIEAYLGRDAAHRLAEAPSYA</sequence>
<dbReference type="GO" id="GO:1903805">
    <property type="term" value="P:L-valine import across plasma membrane"/>
    <property type="evidence" value="ECO:0007669"/>
    <property type="project" value="TreeGrafter"/>
</dbReference>
<dbReference type="InterPro" id="IPR051120">
    <property type="entry name" value="ABC_AA/LPS_Transport"/>
</dbReference>
<dbReference type="GO" id="GO:0005304">
    <property type="term" value="F:L-valine transmembrane transporter activity"/>
    <property type="evidence" value="ECO:0007669"/>
    <property type="project" value="TreeGrafter"/>
</dbReference>
<dbReference type="RefSeq" id="WP_126397015.1">
    <property type="nucleotide sequence ID" value="NZ_AP018907.1"/>
</dbReference>
<dbReference type="GO" id="GO:1903806">
    <property type="term" value="P:L-isoleucine import across plasma membrane"/>
    <property type="evidence" value="ECO:0007669"/>
    <property type="project" value="TreeGrafter"/>
</dbReference>
<dbReference type="Proteomes" id="UP000266934">
    <property type="component" value="Chromosome"/>
</dbReference>
<dbReference type="GO" id="GO:0005524">
    <property type="term" value="F:ATP binding"/>
    <property type="evidence" value="ECO:0007669"/>
    <property type="project" value="UniProtKB-KW"/>
</dbReference>
<dbReference type="Pfam" id="PF00005">
    <property type="entry name" value="ABC_tran"/>
    <property type="match status" value="1"/>
</dbReference>
<proteinExistence type="predicted"/>
<dbReference type="GO" id="GO:0015808">
    <property type="term" value="P:L-alanine transport"/>
    <property type="evidence" value="ECO:0007669"/>
    <property type="project" value="TreeGrafter"/>
</dbReference>
<dbReference type="Pfam" id="PF12399">
    <property type="entry name" value="BCA_ABC_TP_C"/>
    <property type="match status" value="1"/>
</dbReference>
<dbReference type="GO" id="GO:0042941">
    <property type="term" value="P:D-alanine transmembrane transport"/>
    <property type="evidence" value="ECO:0007669"/>
    <property type="project" value="TreeGrafter"/>
</dbReference>
<dbReference type="AlphaFoldDB" id="A0A348FWG3"/>
<dbReference type="EMBL" id="AP018907">
    <property type="protein sequence ID" value="BBF91646.1"/>
    <property type="molecule type" value="Genomic_DNA"/>
</dbReference>
<dbReference type="GO" id="GO:0005886">
    <property type="term" value="C:plasma membrane"/>
    <property type="evidence" value="ECO:0007669"/>
    <property type="project" value="TreeGrafter"/>
</dbReference>
<evidence type="ECO:0000256" key="2">
    <source>
        <dbReference type="ARBA" id="ARBA00022741"/>
    </source>
</evidence>
<organism evidence="5 6">
    <name type="scientific">Blastochloris tepida</name>
    <dbReference type="NCBI Taxonomy" id="2233851"/>
    <lineage>
        <taxon>Bacteria</taxon>
        <taxon>Pseudomonadati</taxon>
        <taxon>Pseudomonadota</taxon>
        <taxon>Alphaproteobacteria</taxon>
        <taxon>Hyphomicrobiales</taxon>
        <taxon>Blastochloridaceae</taxon>
        <taxon>Blastochloris</taxon>
    </lineage>
</organism>
<dbReference type="PANTHER" id="PTHR45772:SF7">
    <property type="entry name" value="AMINO ACID ABC TRANSPORTER ATP-BINDING PROTEIN"/>
    <property type="match status" value="1"/>
</dbReference>
<keyword evidence="3 5" id="KW-0067">ATP-binding</keyword>
<dbReference type="InterPro" id="IPR003593">
    <property type="entry name" value="AAA+_ATPase"/>
</dbReference>
<dbReference type="SUPFAM" id="SSF52540">
    <property type="entry name" value="P-loop containing nucleoside triphosphate hydrolases"/>
    <property type="match status" value="1"/>
</dbReference>
<gene>
    <name evidence="5" type="primary">livG</name>
    <name evidence="5" type="ORF">BLTE_03310</name>
</gene>
<keyword evidence="2" id="KW-0547">Nucleotide-binding</keyword>
<dbReference type="PROSITE" id="PS50893">
    <property type="entry name" value="ABC_TRANSPORTER_2"/>
    <property type="match status" value="1"/>
</dbReference>
<evidence type="ECO:0000313" key="6">
    <source>
        <dbReference type="Proteomes" id="UP000266934"/>
    </source>
</evidence>
<feature type="domain" description="ABC transporter" evidence="4">
    <location>
        <begin position="4"/>
        <end position="251"/>
    </location>
</feature>
<keyword evidence="1" id="KW-0813">Transport</keyword>
<protein>
    <submittedName>
        <fullName evidence="5">ABC transporter ATP-binding protein</fullName>
    </submittedName>
</protein>
<dbReference type="KEGG" id="blag:BLTE_03310"/>
<evidence type="ECO:0000313" key="5">
    <source>
        <dbReference type="EMBL" id="BBF91646.1"/>
    </source>
</evidence>
<accession>A0A348FWG3</accession>
<evidence type="ECO:0000256" key="1">
    <source>
        <dbReference type="ARBA" id="ARBA00022448"/>
    </source>
</evidence>
<name>A0A348FWG3_9HYPH</name>
<dbReference type="GO" id="GO:0016887">
    <property type="term" value="F:ATP hydrolysis activity"/>
    <property type="evidence" value="ECO:0007669"/>
    <property type="project" value="InterPro"/>
</dbReference>
<dbReference type="InterPro" id="IPR003439">
    <property type="entry name" value="ABC_transporter-like_ATP-bd"/>
</dbReference>
<dbReference type="Gene3D" id="3.40.50.300">
    <property type="entry name" value="P-loop containing nucleotide triphosphate hydrolases"/>
    <property type="match status" value="1"/>
</dbReference>
<dbReference type="InterPro" id="IPR032823">
    <property type="entry name" value="BCA_ABC_TP_C"/>
</dbReference>
<evidence type="ECO:0000256" key="3">
    <source>
        <dbReference type="ARBA" id="ARBA00022840"/>
    </source>
</evidence>
<dbReference type="GO" id="GO:0015192">
    <property type="term" value="F:L-phenylalanine transmembrane transporter activity"/>
    <property type="evidence" value="ECO:0007669"/>
    <property type="project" value="TreeGrafter"/>
</dbReference>
<dbReference type="PANTHER" id="PTHR45772">
    <property type="entry name" value="CONSERVED COMPONENT OF ABC TRANSPORTER FOR NATURAL AMINO ACIDS-RELATED"/>
    <property type="match status" value="1"/>
</dbReference>
<dbReference type="InterPro" id="IPR027417">
    <property type="entry name" value="P-loop_NTPase"/>
</dbReference>
<keyword evidence="6" id="KW-1185">Reference proteome</keyword>